<evidence type="ECO:0000256" key="1">
    <source>
        <dbReference type="SAM" id="Coils"/>
    </source>
</evidence>
<evidence type="ECO:0000313" key="3">
    <source>
        <dbReference type="EMBL" id="ESL10919.1"/>
    </source>
</evidence>
<protein>
    <submittedName>
        <fullName evidence="3">Uncharacterized protein</fullName>
    </submittedName>
</protein>
<proteinExistence type="predicted"/>
<reference evidence="3 4" key="1">
    <citation type="submission" date="2013-07" db="EMBL/GenBank/DDBJ databases">
        <authorList>
            <person name="Stoco P.H."/>
            <person name="Wagner G."/>
            <person name="Gerber A."/>
            <person name="Zaha A."/>
            <person name="Thompson C."/>
            <person name="Bartholomeu D.C."/>
            <person name="Luckemeyer D.D."/>
            <person name="Bahia D."/>
            <person name="Loreto E."/>
            <person name="Prestes E.B."/>
            <person name="Lima F.M."/>
            <person name="Rodrigues-Luiz G."/>
            <person name="Vallejo G.A."/>
            <person name="Filho J.F."/>
            <person name="Monteiro K.M."/>
            <person name="Tyler K.M."/>
            <person name="de Almeida L.G."/>
            <person name="Ortiz M.F."/>
            <person name="Siervo M.A."/>
            <person name="de Moraes M.H."/>
            <person name="Cunha O.L."/>
            <person name="Mendonca-Neto R."/>
            <person name="Silva R."/>
            <person name="Teixeira S.M."/>
            <person name="Murta S.M."/>
            <person name="Sincero T.C."/>
            <person name="Mendes T.A."/>
            <person name="Urmenyi T.P."/>
            <person name="Silva V.G."/>
            <person name="da Rocha W.D."/>
            <person name="Andersson B."/>
            <person name="Romanha A.J."/>
            <person name="Steindel M."/>
            <person name="de Vasconcelos A.T."/>
            <person name="Grisard E.C."/>
        </authorList>
    </citation>
    <scope>NUCLEOTIDE SEQUENCE [LARGE SCALE GENOMIC DNA]</scope>
    <source>
        <strain evidence="3 4">SC58</strain>
    </source>
</reference>
<name>A0A061J7R0_TRYRA</name>
<organism evidence="3 4">
    <name type="scientific">Trypanosoma rangeli SC58</name>
    <dbReference type="NCBI Taxonomy" id="429131"/>
    <lineage>
        <taxon>Eukaryota</taxon>
        <taxon>Discoba</taxon>
        <taxon>Euglenozoa</taxon>
        <taxon>Kinetoplastea</taxon>
        <taxon>Metakinetoplastina</taxon>
        <taxon>Trypanosomatida</taxon>
        <taxon>Trypanosomatidae</taxon>
        <taxon>Trypanosoma</taxon>
        <taxon>Herpetosoma</taxon>
    </lineage>
</organism>
<sequence length="387" mass="42752">MDSWSSQAALTRDRGERGITQDAEMTAPRARAAGAKRLPSNVCTWLDGSPSPSRYQFCFPSNRSSASTAPPNRSASPVNATPALQKSECGGGTDAVRRELIRLYDSNAELREQVRNLQGCFRRRSTVLISECEQKWRAYSAELGEALGAEQLRCKEMEKNIAALQEELSAAKQTIACFSKTQASFPKEETRSVIKGHLLKEKDHSSSLTTHTGPQLVRQEEMTTLKAGMHLQHQQQHRGQDGNTCLSERGRATQNHFCSQSSSLRSQTPNSSLWTDNSIRKKLVITGLRSCQRCPTPPALDTSEQTATLSRSAAYTRSLPLSRAPVPQTLADISAFAAATPPRTAAEPWYDEEELKEVVSLSRASRLRLTISPRRFLRQTHAGSLPQ</sequence>
<dbReference type="VEuPathDB" id="TriTrypDB:TRSC58_01340"/>
<keyword evidence="1" id="KW-0175">Coiled coil</keyword>
<feature type="region of interest" description="Disordered" evidence="2">
    <location>
        <begin position="62"/>
        <end position="91"/>
    </location>
</feature>
<comment type="caution">
    <text evidence="3">The sequence shown here is derived from an EMBL/GenBank/DDBJ whole genome shotgun (WGS) entry which is preliminary data.</text>
</comment>
<accession>A0A061J7R0</accession>
<feature type="coiled-coil region" evidence="1">
    <location>
        <begin position="147"/>
        <end position="181"/>
    </location>
</feature>
<dbReference type="OrthoDB" id="243232at2759"/>
<dbReference type="EMBL" id="AUPL01001340">
    <property type="protein sequence ID" value="ESL10919.1"/>
    <property type="molecule type" value="Genomic_DNA"/>
</dbReference>
<dbReference type="AlphaFoldDB" id="A0A061J7R0"/>
<evidence type="ECO:0000313" key="4">
    <source>
        <dbReference type="Proteomes" id="UP000031737"/>
    </source>
</evidence>
<dbReference type="Proteomes" id="UP000031737">
    <property type="component" value="Unassembled WGS sequence"/>
</dbReference>
<gene>
    <name evidence="3" type="ORF">TRSC58_01340</name>
</gene>
<feature type="region of interest" description="Disordered" evidence="2">
    <location>
        <begin position="1"/>
        <end position="36"/>
    </location>
</feature>
<evidence type="ECO:0000256" key="2">
    <source>
        <dbReference type="SAM" id="MobiDB-lite"/>
    </source>
</evidence>
<keyword evidence="4" id="KW-1185">Reference proteome</keyword>
<feature type="compositionally biased region" description="Polar residues" evidence="2">
    <location>
        <begin position="62"/>
        <end position="84"/>
    </location>
</feature>